<dbReference type="GO" id="GO:0005576">
    <property type="term" value="C:extracellular region"/>
    <property type="evidence" value="ECO:0007669"/>
    <property type="project" value="UniProtKB-SubCell"/>
</dbReference>
<evidence type="ECO:0000256" key="1">
    <source>
        <dbReference type="ARBA" id="ARBA00004613"/>
    </source>
</evidence>
<dbReference type="InterPro" id="IPR005468">
    <property type="entry name" value="Avidin/str"/>
</dbReference>
<evidence type="ECO:0000313" key="5">
    <source>
        <dbReference type="Ensembl" id="ENSGEVP00005022965.1"/>
    </source>
</evidence>
<dbReference type="InterPro" id="IPR051764">
    <property type="entry name" value="Avidin/Streptavidin-rel"/>
</dbReference>
<sequence length="163" mass="17611">QRHGACPLSRTLAQPGPPLLSGTDTCSCLSRLLWLWGEGAGGKRMEDSSPIPWADRLASRLHGIQHGASPTEQPTFGFTVKWQFSDSMSVFVGQCFVDDQGEETLQTMWLLRQEVGSPGADWKATRWVTGHSSPPRQHPQGTESVPGKSPRVALLTHPGGVAG</sequence>
<organism evidence="5 6">
    <name type="scientific">Gopherus evgoodei</name>
    <name type="common">Goodes thornscrub tortoise</name>
    <dbReference type="NCBI Taxonomy" id="1825980"/>
    <lineage>
        <taxon>Eukaryota</taxon>
        <taxon>Metazoa</taxon>
        <taxon>Chordata</taxon>
        <taxon>Craniata</taxon>
        <taxon>Vertebrata</taxon>
        <taxon>Euteleostomi</taxon>
        <taxon>Archelosauria</taxon>
        <taxon>Testudinata</taxon>
        <taxon>Testudines</taxon>
        <taxon>Cryptodira</taxon>
        <taxon>Durocryptodira</taxon>
        <taxon>Testudinoidea</taxon>
        <taxon>Testudinidae</taxon>
        <taxon>Gopherus</taxon>
    </lineage>
</organism>
<dbReference type="PANTHER" id="PTHR34399">
    <property type="entry name" value="AVIDIN-RELATED"/>
    <property type="match status" value="1"/>
</dbReference>
<evidence type="ECO:0000256" key="4">
    <source>
        <dbReference type="SAM" id="MobiDB-lite"/>
    </source>
</evidence>
<dbReference type="InterPro" id="IPR036896">
    <property type="entry name" value="Avidin-like_sf"/>
</dbReference>
<keyword evidence="3" id="KW-0732">Signal</keyword>
<comment type="subcellular location">
    <subcellularLocation>
        <location evidence="1">Secreted</location>
    </subcellularLocation>
</comment>
<name>A0A8C4YBV5_9SAUR</name>
<dbReference type="SUPFAM" id="SSF50876">
    <property type="entry name" value="Avidin/streptavidin"/>
    <property type="match status" value="1"/>
</dbReference>
<dbReference type="PANTHER" id="PTHR34399:SF3">
    <property type="entry name" value="AVID PROTEIN-RELATED"/>
    <property type="match status" value="1"/>
</dbReference>
<evidence type="ECO:0000256" key="3">
    <source>
        <dbReference type="ARBA" id="ARBA00022729"/>
    </source>
</evidence>
<accession>A0A8C4YBV5</accession>
<dbReference type="GeneTree" id="ENSGT00390000001847"/>
<dbReference type="AlphaFoldDB" id="A0A8C4YBV5"/>
<dbReference type="PROSITE" id="PS51326">
    <property type="entry name" value="AVIDIN_2"/>
    <property type="match status" value="1"/>
</dbReference>
<proteinExistence type="predicted"/>
<reference evidence="5" key="1">
    <citation type="submission" date="2019-06" db="EMBL/GenBank/DDBJ databases">
        <title>G10K-VGP Goodes thornscrub tortoise genome, primary haplotype.</title>
        <authorList>
            <person name="Murphy B."/>
            <person name="Edwards T."/>
            <person name="Rhie A."/>
            <person name="Koren S."/>
            <person name="Phillippy A."/>
            <person name="Fedrigo O."/>
            <person name="Haase B."/>
            <person name="Mountcastle J."/>
            <person name="Lewin H."/>
            <person name="Damas J."/>
            <person name="Howe K."/>
            <person name="Formenti G."/>
            <person name="Myers G."/>
            <person name="Durbin R."/>
            <person name="Jarvis E.D."/>
        </authorList>
    </citation>
    <scope>NUCLEOTIDE SEQUENCE [LARGE SCALE GENOMIC DNA]</scope>
</reference>
<dbReference type="Pfam" id="PF01382">
    <property type="entry name" value="Avidin"/>
    <property type="match status" value="1"/>
</dbReference>
<dbReference type="Gene3D" id="2.40.128.30">
    <property type="entry name" value="Avidin-like"/>
    <property type="match status" value="1"/>
</dbReference>
<dbReference type="GO" id="GO:0009374">
    <property type="term" value="F:biotin binding"/>
    <property type="evidence" value="ECO:0007669"/>
    <property type="project" value="InterPro"/>
</dbReference>
<dbReference type="Proteomes" id="UP000694390">
    <property type="component" value="Chromosome 6"/>
</dbReference>
<evidence type="ECO:0000256" key="2">
    <source>
        <dbReference type="ARBA" id="ARBA00022525"/>
    </source>
</evidence>
<reference evidence="5" key="2">
    <citation type="submission" date="2025-08" db="UniProtKB">
        <authorList>
            <consortium name="Ensembl"/>
        </authorList>
    </citation>
    <scope>IDENTIFICATION</scope>
</reference>
<feature type="region of interest" description="Disordered" evidence="4">
    <location>
        <begin position="129"/>
        <end position="151"/>
    </location>
</feature>
<evidence type="ECO:0000313" key="6">
    <source>
        <dbReference type="Proteomes" id="UP000694390"/>
    </source>
</evidence>
<keyword evidence="2" id="KW-0964">Secreted</keyword>
<protein>
    <recommendedName>
        <fullName evidence="7">Avidin</fullName>
    </recommendedName>
</protein>
<reference evidence="5" key="3">
    <citation type="submission" date="2025-09" db="UniProtKB">
        <authorList>
            <consortium name="Ensembl"/>
        </authorList>
    </citation>
    <scope>IDENTIFICATION</scope>
</reference>
<evidence type="ECO:0008006" key="7">
    <source>
        <dbReference type="Google" id="ProtNLM"/>
    </source>
</evidence>
<keyword evidence="6" id="KW-1185">Reference proteome</keyword>
<dbReference type="Ensembl" id="ENSGEVT00005024149.1">
    <property type="protein sequence ID" value="ENSGEVP00005022965.1"/>
    <property type="gene ID" value="ENSGEVG00005016205.1"/>
</dbReference>
<feature type="compositionally biased region" description="Polar residues" evidence="4">
    <location>
        <begin position="130"/>
        <end position="143"/>
    </location>
</feature>